<sequence length="52" mass="6071">MMDRNLGNGRCESIFPVLVRIDLLIRLNISVPKSIFNPVIRLNMIVRIFIFI</sequence>
<reference evidence="1" key="2">
    <citation type="submission" date="2020-06" db="EMBL/GenBank/DDBJ databases">
        <title>Helianthus annuus Genome sequencing and assembly Release 2.</title>
        <authorList>
            <person name="Gouzy J."/>
            <person name="Langlade N."/>
            <person name="Munos S."/>
        </authorList>
    </citation>
    <scope>NUCLEOTIDE SEQUENCE</scope>
    <source>
        <tissue evidence="1">Leaves</tissue>
    </source>
</reference>
<comment type="caution">
    <text evidence="1">The sequence shown here is derived from an EMBL/GenBank/DDBJ whole genome shotgun (WGS) entry which is preliminary data.</text>
</comment>
<dbReference type="EMBL" id="MNCJ02000332">
    <property type="protein sequence ID" value="KAF5756561.1"/>
    <property type="molecule type" value="Genomic_DNA"/>
</dbReference>
<reference evidence="1" key="1">
    <citation type="journal article" date="2017" name="Nature">
        <title>The sunflower genome provides insights into oil metabolism, flowering and Asterid evolution.</title>
        <authorList>
            <person name="Badouin H."/>
            <person name="Gouzy J."/>
            <person name="Grassa C.J."/>
            <person name="Murat F."/>
            <person name="Staton S.E."/>
            <person name="Cottret L."/>
            <person name="Lelandais-Briere C."/>
            <person name="Owens G.L."/>
            <person name="Carrere S."/>
            <person name="Mayjonade B."/>
            <person name="Legrand L."/>
            <person name="Gill N."/>
            <person name="Kane N.C."/>
            <person name="Bowers J.E."/>
            <person name="Hubner S."/>
            <person name="Bellec A."/>
            <person name="Berard A."/>
            <person name="Berges H."/>
            <person name="Blanchet N."/>
            <person name="Boniface M.C."/>
            <person name="Brunel D."/>
            <person name="Catrice O."/>
            <person name="Chaidir N."/>
            <person name="Claudel C."/>
            <person name="Donnadieu C."/>
            <person name="Faraut T."/>
            <person name="Fievet G."/>
            <person name="Helmstetter N."/>
            <person name="King M."/>
            <person name="Knapp S.J."/>
            <person name="Lai Z."/>
            <person name="Le Paslier M.C."/>
            <person name="Lippi Y."/>
            <person name="Lorenzon L."/>
            <person name="Mandel J.R."/>
            <person name="Marage G."/>
            <person name="Marchand G."/>
            <person name="Marquand E."/>
            <person name="Bret-Mestries E."/>
            <person name="Morien E."/>
            <person name="Nambeesan S."/>
            <person name="Nguyen T."/>
            <person name="Pegot-Espagnet P."/>
            <person name="Pouilly N."/>
            <person name="Raftis F."/>
            <person name="Sallet E."/>
            <person name="Schiex T."/>
            <person name="Thomas J."/>
            <person name="Vandecasteele C."/>
            <person name="Vares D."/>
            <person name="Vear F."/>
            <person name="Vautrin S."/>
            <person name="Crespi M."/>
            <person name="Mangin B."/>
            <person name="Burke J.M."/>
            <person name="Salse J."/>
            <person name="Munos S."/>
            <person name="Vincourt P."/>
            <person name="Rieseberg L.H."/>
            <person name="Langlade N.B."/>
        </authorList>
    </citation>
    <scope>NUCLEOTIDE SEQUENCE</scope>
    <source>
        <tissue evidence="1">Leaves</tissue>
    </source>
</reference>
<name>A0A9K3DM75_HELAN</name>
<evidence type="ECO:0000313" key="2">
    <source>
        <dbReference type="Proteomes" id="UP000215914"/>
    </source>
</evidence>
<gene>
    <name evidence="1" type="ORF">HanXRQr2_Chr17g0816151</name>
</gene>
<dbReference type="Proteomes" id="UP000215914">
    <property type="component" value="Unassembled WGS sequence"/>
</dbReference>
<keyword evidence="2" id="KW-1185">Reference proteome</keyword>
<accession>A0A9K3DM75</accession>
<proteinExistence type="predicted"/>
<protein>
    <submittedName>
        <fullName evidence="1">Uncharacterized protein</fullName>
    </submittedName>
</protein>
<dbReference type="AlphaFoldDB" id="A0A9K3DM75"/>
<dbReference type="Gramene" id="mRNA:HanXRQr2_Chr17g0816151">
    <property type="protein sequence ID" value="CDS:HanXRQr2_Chr17g0816151.1"/>
    <property type="gene ID" value="HanXRQr2_Chr17g0816151"/>
</dbReference>
<organism evidence="1 2">
    <name type="scientific">Helianthus annuus</name>
    <name type="common">Common sunflower</name>
    <dbReference type="NCBI Taxonomy" id="4232"/>
    <lineage>
        <taxon>Eukaryota</taxon>
        <taxon>Viridiplantae</taxon>
        <taxon>Streptophyta</taxon>
        <taxon>Embryophyta</taxon>
        <taxon>Tracheophyta</taxon>
        <taxon>Spermatophyta</taxon>
        <taxon>Magnoliopsida</taxon>
        <taxon>eudicotyledons</taxon>
        <taxon>Gunneridae</taxon>
        <taxon>Pentapetalae</taxon>
        <taxon>asterids</taxon>
        <taxon>campanulids</taxon>
        <taxon>Asterales</taxon>
        <taxon>Asteraceae</taxon>
        <taxon>Asteroideae</taxon>
        <taxon>Heliantheae alliance</taxon>
        <taxon>Heliantheae</taxon>
        <taxon>Helianthus</taxon>
    </lineage>
</organism>
<evidence type="ECO:0000313" key="1">
    <source>
        <dbReference type="EMBL" id="KAF5756561.1"/>
    </source>
</evidence>